<dbReference type="SUPFAM" id="SSF117281">
    <property type="entry name" value="Kelch motif"/>
    <property type="match status" value="1"/>
</dbReference>
<dbReference type="AlphaFoldDB" id="A0A7V0T7C1"/>
<sequence>IYLLKASYQELHTYSISGDVWTSKPDIPYSAYGRRRKVKRDAVIAFDPATSRLWASKGGKTCEWWYFDVSGDSWVEALQDTIPMGPSRKPPAAGSAAAINAGKIYFLKGNKTLEFWRYNADLPFQSGTGADGPMAGAVVPPGVNPELSVFPNPLAARGEVRFSLPVAGRVRLTLYDVTGRDALRLMDEERGAGEHRVTLSGAGLARGVYLAQLTVTTPGGTAVAQQKVVLTRQGR</sequence>
<dbReference type="NCBIfam" id="TIGR04183">
    <property type="entry name" value="Por_Secre_tail"/>
    <property type="match status" value="1"/>
</dbReference>
<name>A0A7V0T7C1_UNCW3</name>
<reference evidence="1" key="1">
    <citation type="journal article" date="2020" name="mSystems">
        <title>Genome- and Community-Level Interaction Insights into Carbon Utilization and Element Cycling Functions of Hydrothermarchaeota in Hydrothermal Sediment.</title>
        <authorList>
            <person name="Zhou Z."/>
            <person name="Liu Y."/>
            <person name="Xu W."/>
            <person name="Pan J."/>
            <person name="Luo Z.H."/>
            <person name="Li M."/>
        </authorList>
    </citation>
    <scope>NUCLEOTIDE SEQUENCE [LARGE SCALE GENOMIC DNA]</scope>
    <source>
        <strain evidence="1">SpSt-1182</strain>
    </source>
</reference>
<dbReference type="EMBL" id="DSBX01000301">
    <property type="protein sequence ID" value="HDR00172.1"/>
    <property type="molecule type" value="Genomic_DNA"/>
</dbReference>
<proteinExistence type="predicted"/>
<dbReference type="InterPro" id="IPR026444">
    <property type="entry name" value="Secre_tail"/>
</dbReference>
<organism evidence="1">
    <name type="scientific">candidate division WOR-3 bacterium</name>
    <dbReference type="NCBI Taxonomy" id="2052148"/>
    <lineage>
        <taxon>Bacteria</taxon>
        <taxon>Bacteria division WOR-3</taxon>
    </lineage>
</organism>
<feature type="non-terminal residue" evidence="1">
    <location>
        <position position="1"/>
    </location>
</feature>
<dbReference type="InterPro" id="IPR015915">
    <property type="entry name" value="Kelch-typ_b-propeller"/>
</dbReference>
<dbReference type="Proteomes" id="UP000885672">
    <property type="component" value="Unassembled WGS sequence"/>
</dbReference>
<evidence type="ECO:0000313" key="1">
    <source>
        <dbReference type="EMBL" id="HDR00172.1"/>
    </source>
</evidence>
<accession>A0A7V0T7C1</accession>
<comment type="caution">
    <text evidence="1">The sequence shown here is derived from an EMBL/GenBank/DDBJ whole genome shotgun (WGS) entry which is preliminary data.</text>
</comment>
<protein>
    <submittedName>
        <fullName evidence="1">T9SS type A sorting domain-containing protein</fullName>
    </submittedName>
</protein>
<gene>
    <name evidence="1" type="ORF">ENN51_07820</name>
</gene>